<dbReference type="Gene3D" id="1.10.1740.10">
    <property type="match status" value="1"/>
</dbReference>
<dbReference type="SUPFAM" id="SSF88946">
    <property type="entry name" value="Sigma2 domain of RNA polymerase sigma factors"/>
    <property type="match status" value="1"/>
</dbReference>
<accession>A0A4R6WRN1</accession>
<dbReference type="Pfam" id="PF04542">
    <property type="entry name" value="Sigma70_r2"/>
    <property type="match status" value="1"/>
</dbReference>
<dbReference type="PANTHER" id="PTHR43133:SF46">
    <property type="entry name" value="RNA POLYMERASE SIGMA-70 FACTOR ECF SUBFAMILY"/>
    <property type="match status" value="1"/>
</dbReference>
<dbReference type="Gene3D" id="1.10.10.10">
    <property type="entry name" value="Winged helix-like DNA-binding domain superfamily/Winged helix DNA-binding domain"/>
    <property type="match status" value="1"/>
</dbReference>
<dbReference type="GO" id="GO:0003677">
    <property type="term" value="F:DNA binding"/>
    <property type="evidence" value="ECO:0007669"/>
    <property type="project" value="InterPro"/>
</dbReference>
<organism evidence="7 8">
    <name type="scientific">Sphingobacterium yanglingense</name>
    <dbReference type="NCBI Taxonomy" id="1437280"/>
    <lineage>
        <taxon>Bacteria</taxon>
        <taxon>Pseudomonadati</taxon>
        <taxon>Bacteroidota</taxon>
        <taxon>Sphingobacteriia</taxon>
        <taxon>Sphingobacteriales</taxon>
        <taxon>Sphingobacteriaceae</taxon>
        <taxon>Sphingobacterium</taxon>
    </lineage>
</organism>
<dbReference type="InterPro" id="IPR013249">
    <property type="entry name" value="RNA_pol_sigma70_r4_t2"/>
</dbReference>
<dbReference type="InterPro" id="IPR014284">
    <property type="entry name" value="RNA_pol_sigma-70_dom"/>
</dbReference>
<evidence type="ECO:0000313" key="8">
    <source>
        <dbReference type="Proteomes" id="UP000295292"/>
    </source>
</evidence>
<dbReference type="GO" id="GO:0006352">
    <property type="term" value="P:DNA-templated transcription initiation"/>
    <property type="evidence" value="ECO:0007669"/>
    <property type="project" value="InterPro"/>
</dbReference>
<protein>
    <submittedName>
        <fullName evidence="7">RNA polymerase sigma-70 factor (ECF subfamily)</fullName>
    </submittedName>
</protein>
<comment type="similarity">
    <text evidence="1">Belongs to the sigma-70 factor family. ECF subfamily.</text>
</comment>
<dbReference type="NCBIfam" id="TIGR02937">
    <property type="entry name" value="sigma70-ECF"/>
    <property type="match status" value="1"/>
</dbReference>
<dbReference type="InterPro" id="IPR007627">
    <property type="entry name" value="RNA_pol_sigma70_r2"/>
</dbReference>
<evidence type="ECO:0000259" key="5">
    <source>
        <dbReference type="Pfam" id="PF04542"/>
    </source>
</evidence>
<dbReference type="CDD" id="cd06171">
    <property type="entry name" value="Sigma70_r4"/>
    <property type="match status" value="1"/>
</dbReference>
<dbReference type="Pfam" id="PF08281">
    <property type="entry name" value="Sigma70_r4_2"/>
    <property type="match status" value="1"/>
</dbReference>
<dbReference type="InterPro" id="IPR036388">
    <property type="entry name" value="WH-like_DNA-bd_sf"/>
</dbReference>
<sequence>MDEKDLLFRLQAGDHDAFEKLYQSYAAKLTAKLVTLLRDKDLAGDILQDLFVKVWQLRADIDPDKSFGGYLHTIATNMAKDKFRNSLHQQLYIQSRTDLTEGYDSVSRFMDQKDMRAAVDAALSKLPPRQREVYTLYKIEGLSYKEIQQRLGISKQAVNRLIQEAGKKMREYLLPIGYLMLCSVMVEQLIR</sequence>
<evidence type="ECO:0000256" key="3">
    <source>
        <dbReference type="ARBA" id="ARBA00023082"/>
    </source>
</evidence>
<dbReference type="InterPro" id="IPR013325">
    <property type="entry name" value="RNA_pol_sigma_r2"/>
</dbReference>
<keyword evidence="4" id="KW-0804">Transcription</keyword>
<dbReference type="Proteomes" id="UP000295292">
    <property type="component" value="Unassembled WGS sequence"/>
</dbReference>
<keyword evidence="2" id="KW-0805">Transcription regulation</keyword>
<gene>
    <name evidence="7" type="ORF">CLV99_0730</name>
</gene>
<feature type="domain" description="RNA polymerase sigma factor 70 region 4 type 2" evidence="6">
    <location>
        <begin position="117"/>
        <end position="169"/>
    </location>
</feature>
<reference evidence="7 8" key="1">
    <citation type="submission" date="2019-03" db="EMBL/GenBank/DDBJ databases">
        <title>Genomic Encyclopedia of Archaeal and Bacterial Type Strains, Phase II (KMG-II): from individual species to whole genera.</title>
        <authorList>
            <person name="Goeker M."/>
        </authorList>
    </citation>
    <scope>NUCLEOTIDE SEQUENCE [LARGE SCALE GENOMIC DNA]</scope>
    <source>
        <strain evidence="7 8">DSM 28353</strain>
    </source>
</reference>
<dbReference type="EMBL" id="SNYV01000011">
    <property type="protein sequence ID" value="TDQ79296.1"/>
    <property type="molecule type" value="Genomic_DNA"/>
</dbReference>
<evidence type="ECO:0000259" key="6">
    <source>
        <dbReference type="Pfam" id="PF08281"/>
    </source>
</evidence>
<dbReference type="RefSeq" id="WP_133583096.1">
    <property type="nucleotide sequence ID" value="NZ_SNYV01000011.1"/>
</dbReference>
<evidence type="ECO:0000313" key="7">
    <source>
        <dbReference type="EMBL" id="TDQ79296.1"/>
    </source>
</evidence>
<dbReference type="SUPFAM" id="SSF88659">
    <property type="entry name" value="Sigma3 and sigma4 domains of RNA polymerase sigma factors"/>
    <property type="match status" value="1"/>
</dbReference>
<evidence type="ECO:0000256" key="2">
    <source>
        <dbReference type="ARBA" id="ARBA00023015"/>
    </source>
</evidence>
<dbReference type="AlphaFoldDB" id="A0A4R6WRN1"/>
<feature type="domain" description="RNA polymerase sigma-70 region 2" evidence="5">
    <location>
        <begin position="21"/>
        <end position="85"/>
    </location>
</feature>
<keyword evidence="3" id="KW-0731">Sigma factor</keyword>
<dbReference type="OrthoDB" id="655312at2"/>
<dbReference type="InterPro" id="IPR013324">
    <property type="entry name" value="RNA_pol_sigma_r3/r4-like"/>
</dbReference>
<proteinExistence type="inferred from homology"/>
<name>A0A4R6WRN1_9SPHI</name>
<comment type="caution">
    <text evidence="7">The sequence shown here is derived from an EMBL/GenBank/DDBJ whole genome shotgun (WGS) entry which is preliminary data.</text>
</comment>
<dbReference type="InterPro" id="IPR039425">
    <property type="entry name" value="RNA_pol_sigma-70-like"/>
</dbReference>
<dbReference type="PANTHER" id="PTHR43133">
    <property type="entry name" value="RNA POLYMERASE ECF-TYPE SIGMA FACTO"/>
    <property type="match status" value="1"/>
</dbReference>
<evidence type="ECO:0000256" key="4">
    <source>
        <dbReference type="ARBA" id="ARBA00023163"/>
    </source>
</evidence>
<evidence type="ECO:0000256" key="1">
    <source>
        <dbReference type="ARBA" id="ARBA00010641"/>
    </source>
</evidence>
<dbReference type="GO" id="GO:0016987">
    <property type="term" value="F:sigma factor activity"/>
    <property type="evidence" value="ECO:0007669"/>
    <property type="project" value="UniProtKB-KW"/>
</dbReference>
<keyword evidence="8" id="KW-1185">Reference proteome</keyword>